<reference evidence="6" key="1">
    <citation type="submission" date="2024-02" db="EMBL/GenBank/DDBJ databases">
        <authorList>
            <consortium name="ELIXIR-Norway"/>
            <consortium name="Elixir Norway"/>
        </authorList>
    </citation>
    <scope>NUCLEOTIDE SEQUENCE</scope>
</reference>
<dbReference type="PANTHER" id="PTHR12917:SF1">
    <property type="entry name" value="AT13091P"/>
    <property type="match status" value="1"/>
</dbReference>
<dbReference type="InterPro" id="IPR001995">
    <property type="entry name" value="Peptidase_A2_cat"/>
</dbReference>
<keyword evidence="2" id="KW-0645">Protease</keyword>
<evidence type="ECO:0000256" key="2">
    <source>
        <dbReference type="ARBA" id="ARBA00022670"/>
    </source>
</evidence>
<evidence type="ECO:0000313" key="7">
    <source>
        <dbReference type="Proteomes" id="UP001497444"/>
    </source>
</evidence>
<proteinExistence type="inferred from homology"/>
<dbReference type="Proteomes" id="UP001497444">
    <property type="component" value="Chromosome 12"/>
</dbReference>
<name>A0ABP0VYR2_9BRYO</name>
<accession>A0ABP0VYR2</accession>
<evidence type="ECO:0000313" key="6">
    <source>
        <dbReference type="EMBL" id="CAK9259454.1"/>
    </source>
</evidence>
<dbReference type="PROSITE" id="PS50175">
    <property type="entry name" value="ASP_PROT_RETROV"/>
    <property type="match status" value="1"/>
</dbReference>
<evidence type="ECO:0000259" key="5">
    <source>
        <dbReference type="PROSITE" id="PS50175"/>
    </source>
</evidence>
<evidence type="ECO:0000256" key="3">
    <source>
        <dbReference type="ARBA" id="ARBA00022750"/>
    </source>
</evidence>
<keyword evidence="4" id="KW-0378">Hydrolase</keyword>
<keyword evidence="3" id="KW-0064">Aspartyl protease</keyword>
<dbReference type="InterPro" id="IPR021109">
    <property type="entry name" value="Peptidase_aspartic_dom_sf"/>
</dbReference>
<sequence length="354" mass="39228">MDQEAGSQPRNYRHSTISQRTLRRVTPSLAERLRSIPRLGDIWVPKSAPTANHFPRLYIPGVEDLFQIGDRIIRVEHGGSRSRLICWRIWRDAGESWCWKKPRDGKSPSGAANFLEVLISDEAATLQQLNKLCGSENIFSHTRVPRRRVPVEVAAGGADPTPQIVGDGIGVDRDAAVRSKILSHFIKGKVSLSPMETILLIPGELEHLESLVKLTRRRRDTEVNENQVSMVSAVPTLRRICVNKTHQSKTLHLFVEVNNYIVEGLVDTGASMTVMVAAVVRELGMMHLVTGSETYKTASGVITQALSRISEVPVKVGGVQCTMTFMVVDTDSYDVLLGLDFLMKIGAIVDVESR</sequence>
<evidence type="ECO:0000256" key="1">
    <source>
        <dbReference type="ARBA" id="ARBA00009136"/>
    </source>
</evidence>
<gene>
    <name evidence="6" type="ORF">CSSPJE1EN1_LOCUS4932</name>
</gene>
<dbReference type="Pfam" id="PF13975">
    <property type="entry name" value="gag-asp_proteas"/>
    <property type="match status" value="1"/>
</dbReference>
<dbReference type="PROSITE" id="PS00141">
    <property type="entry name" value="ASP_PROTEASE"/>
    <property type="match status" value="1"/>
</dbReference>
<dbReference type="EMBL" id="OZ020107">
    <property type="protein sequence ID" value="CAK9259454.1"/>
    <property type="molecule type" value="Genomic_DNA"/>
</dbReference>
<dbReference type="SUPFAM" id="SSF50630">
    <property type="entry name" value="Acid proteases"/>
    <property type="match status" value="1"/>
</dbReference>
<comment type="similarity">
    <text evidence="1">Belongs to the DDI1 family.</text>
</comment>
<dbReference type="PANTHER" id="PTHR12917">
    <property type="entry name" value="ASPARTYL PROTEASE DDI-RELATED"/>
    <property type="match status" value="1"/>
</dbReference>
<dbReference type="InterPro" id="IPR001969">
    <property type="entry name" value="Aspartic_peptidase_AS"/>
</dbReference>
<dbReference type="Gene3D" id="2.40.70.10">
    <property type="entry name" value="Acid Proteases"/>
    <property type="match status" value="1"/>
</dbReference>
<feature type="domain" description="Peptidase A2" evidence="5">
    <location>
        <begin position="262"/>
        <end position="275"/>
    </location>
</feature>
<protein>
    <recommendedName>
        <fullName evidence="5">Peptidase A2 domain-containing protein</fullName>
    </recommendedName>
</protein>
<evidence type="ECO:0000256" key="4">
    <source>
        <dbReference type="ARBA" id="ARBA00022801"/>
    </source>
</evidence>
<organism evidence="6 7">
    <name type="scientific">Sphagnum jensenii</name>
    <dbReference type="NCBI Taxonomy" id="128206"/>
    <lineage>
        <taxon>Eukaryota</taxon>
        <taxon>Viridiplantae</taxon>
        <taxon>Streptophyta</taxon>
        <taxon>Embryophyta</taxon>
        <taxon>Bryophyta</taxon>
        <taxon>Sphagnophytina</taxon>
        <taxon>Sphagnopsida</taxon>
        <taxon>Sphagnales</taxon>
        <taxon>Sphagnaceae</taxon>
        <taxon>Sphagnum</taxon>
    </lineage>
</organism>
<keyword evidence="7" id="KW-1185">Reference proteome</keyword>